<accession>A0B7Z2</accession>
<evidence type="ECO:0000313" key="2">
    <source>
        <dbReference type="EMBL" id="ABK14816.1"/>
    </source>
</evidence>
<proteinExistence type="predicted"/>
<dbReference type="Proteomes" id="UP000000674">
    <property type="component" value="Chromosome"/>
</dbReference>
<gene>
    <name evidence="2" type="ordered locus">Mthe_1032</name>
</gene>
<dbReference type="OrthoDB" id="384349at2157"/>
<feature type="transmembrane region" description="Helical" evidence="1">
    <location>
        <begin position="6"/>
        <end position="23"/>
    </location>
</feature>
<dbReference type="RefSeq" id="WP_011696209.1">
    <property type="nucleotide sequence ID" value="NC_008553.1"/>
</dbReference>
<dbReference type="KEGG" id="mtp:Mthe_1032"/>
<keyword evidence="1" id="KW-0812">Transmembrane</keyword>
<feature type="transmembrane region" description="Helical" evidence="1">
    <location>
        <begin position="85"/>
        <end position="105"/>
    </location>
</feature>
<keyword evidence="1" id="KW-0472">Membrane</keyword>
<organism evidence="2 3">
    <name type="scientific">Methanothrix thermoacetophila (strain DSM 6194 / JCM 14653 / NBRC 101360 / PT)</name>
    <name type="common">Methanosaeta thermophila</name>
    <dbReference type="NCBI Taxonomy" id="349307"/>
    <lineage>
        <taxon>Archaea</taxon>
        <taxon>Methanobacteriati</taxon>
        <taxon>Methanobacteriota</taxon>
        <taxon>Stenosarchaea group</taxon>
        <taxon>Methanomicrobia</taxon>
        <taxon>Methanotrichales</taxon>
        <taxon>Methanotrichaceae</taxon>
        <taxon>Methanothrix</taxon>
    </lineage>
</organism>
<dbReference type="GeneID" id="4462780"/>
<dbReference type="EMBL" id="CP000477">
    <property type="protein sequence ID" value="ABK14816.1"/>
    <property type="molecule type" value="Genomic_DNA"/>
</dbReference>
<keyword evidence="1" id="KW-1133">Transmembrane helix</keyword>
<name>A0B7Z2_METTP</name>
<dbReference type="HOGENOM" id="CLU_159094_0_0_2"/>
<evidence type="ECO:0000313" key="3">
    <source>
        <dbReference type="Proteomes" id="UP000000674"/>
    </source>
</evidence>
<dbReference type="AlphaFoldDB" id="A0B7Z2"/>
<feature type="transmembrane region" description="Helical" evidence="1">
    <location>
        <begin position="54"/>
        <end position="73"/>
    </location>
</feature>
<evidence type="ECO:0000256" key="1">
    <source>
        <dbReference type="SAM" id="Phobius"/>
    </source>
</evidence>
<keyword evidence="3" id="KW-1185">Reference proteome</keyword>
<reference evidence="2 3" key="1">
    <citation type="submission" date="2006-10" db="EMBL/GenBank/DDBJ databases">
        <title>Complete sequence of Methanosaeta thermophila PT.</title>
        <authorList>
            <consortium name="US DOE Joint Genome Institute"/>
            <person name="Copeland A."/>
            <person name="Lucas S."/>
            <person name="Lapidus A."/>
            <person name="Barry K."/>
            <person name="Detter J.C."/>
            <person name="Glavina del Rio T."/>
            <person name="Hammon N."/>
            <person name="Israni S."/>
            <person name="Pitluck S."/>
            <person name="Chain P."/>
            <person name="Malfatti S."/>
            <person name="Shin M."/>
            <person name="Vergez L."/>
            <person name="Schmutz J."/>
            <person name="Larimer F."/>
            <person name="Land M."/>
            <person name="Hauser L."/>
            <person name="Kyrpides N."/>
            <person name="Kim E."/>
            <person name="Smith K.S."/>
            <person name="Ingram-Smith C."/>
            <person name="Richardson P."/>
        </authorList>
    </citation>
    <scope>NUCLEOTIDE SEQUENCE [LARGE SCALE GENOMIC DNA]</scope>
    <source>
        <strain evidence="3">DSM 6194 / JCM 14653 / NBRC 101360 / PT</strain>
    </source>
</reference>
<protein>
    <submittedName>
        <fullName evidence="2">Uncharacterized protein</fullName>
    </submittedName>
</protein>
<sequence length="130" mass="14428">MNDWILGLLVAEGIPLLALVYYLEHRRRMYLLEKGCMIVESPERRAERRLCNGLFLLLTGAFVLSVPALAKIFGIEVRATLEQVLAGFLIASAGLALIIGTILIIRMPLKRPGNYESHSVPEAGRGALWK</sequence>